<feature type="signal peptide" evidence="1">
    <location>
        <begin position="1"/>
        <end position="20"/>
    </location>
</feature>
<protein>
    <recommendedName>
        <fullName evidence="2">GH16 domain-containing protein</fullName>
    </recommendedName>
</protein>
<dbReference type="CDD" id="cd02181">
    <property type="entry name" value="GH16_fungal_Lam16A_glucanase"/>
    <property type="match status" value="1"/>
</dbReference>
<name>A0A8H3B4N4_9AGAM</name>
<keyword evidence="1" id="KW-0732">Signal</keyword>
<accession>A0A8H3B4N4</accession>
<dbReference type="AlphaFoldDB" id="A0A8H3B4N4"/>
<dbReference type="PROSITE" id="PS51762">
    <property type="entry name" value="GH16_2"/>
    <property type="match status" value="1"/>
</dbReference>
<dbReference type="Pfam" id="PF26113">
    <property type="entry name" value="GH16_XgeA"/>
    <property type="match status" value="1"/>
</dbReference>
<sequence length="396" mass="43241">MGGLGILILTLLPLSGSVSAIPSRSSILSKVPFPSLADYKDQINGLWRRGNREGTVRRATNTSDSDSANLWVVDTLYEGQDFFDGFDFYTDKDPTNGQVQYVDSDTAFSEKLAYVTSDDKVVMKVDNTTYLSQGQNRKSVRIQSKKRFNGGLFILDLEKAPHGCGTWPAFWTVGPNWPHGGEIDIFEGVHENTRNQATFHTSDGCTITDPQNFTGNLLATDCSAFSDNNAGCGLINDSAASFGAPFNAVGGGVFASRWDSNGIWIWFFHRYTIPNDITNKVPNPALWGKPTALLSNSSCAPNKYFWDHQIVFDITFCGDWAGGSYSGDGCPGTCSDRVLDPNNFYNTTWSINYVHVFRNSHVSGSVSAAVPRISPLTSGSLTLVLVALVLSWSVTI</sequence>
<comment type="caution">
    <text evidence="3">The sequence shown here is derived from an EMBL/GenBank/DDBJ whole genome shotgun (WGS) entry which is preliminary data.</text>
</comment>
<evidence type="ECO:0000313" key="4">
    <source>
        <dbReference type="Proteomes" id="UP000663850"/>
    </source>
</evidence>
<evidence type="ECO:0000259" key="2">
    <source>
        <dbReference type="PROSITE" id="PS51762"/>
    </source>
</evidence>
<dbReference type="SUPFAM" id="SSF49899">
    <property type="entry name" value="Concanavalin A-like lectins/glucanases"/>
    <property type="match status" value="1"/>
</dbReference>
<proteinExistence type="predicted"/>
<gene>
    <name evidence="3" type="ORF">RDB_LOCUS37723</name>
</gene>
<dbReference type="Proteomes" id="UP000663850">
    <property type="component" value="Unassembled WGS sequence"/>
</dbReference>
<dbReference type="InterPro" id="IPR050546">
    <property type="entry name" value="Glycosyl_Hydrlase_16"/>
</dbReference>
<dbReference type="GO" id="GO:0009251">
    <property type="term" value="P:glucan catabolic process"/>
    <property type="evidence" value="ECO:0007669"/>
    <property type="project" value="TreeGrafter"/>
</dbReference>
<organism evidence="3 4">
    <name type="scientific">Rhizoctonia solani</name>
    <dbReference type="NCBI Taxonomy" id="456999"/>
    <lineage>
        <taxon>Eukaryota</taxon>
        <taxon>Fungi</taxon>
        <taxon>Dikarya</taxon>
        <taxon>Basidiomycota</taxon>
        <taxon>Agaricomycotina</taxon>
        <taxon>Agaricomycetes</taxon>
        <taxon>Cantharellales</taxon>
        <taxon>Ceratobasidiaceae</taxon>
        <taxon>Rhizoctonia</taxon>
    </lineage>
</organism>
<dbReference type="FunFam" id="2.60.120.200:FF:000179">
    <property type="entry name" value="Unplaced genomic scaffold supercont1.19, whole genome shotgun sequence"/>
    <property type="match status" value="1"/>
</dbReference>
<evidence type="ECO:0000313" key="3">
    <source>
        <dbReference type="EMBL" id="CAE6447912.1"/>
    </source>
</evidence>
<evidence type="ECO:0000256" key="1">
    <source>
        <dbReference type="SAM" id="SignalP"/>
    </source>
</evidence>
<reference evidence="3" key="1">
    <citation type="submission" date="2021-01" db="EMBL/GenBank/DDBJ databases">
        <authorList>
            <person name="Kaushik A."/>
        </authorList>
    </citation>
    <scope>NUCLEOTIDE SEQUENCE</scope>
    <source>
        <strain evidence="3">Type strain: AG8-Rh-89/</strain>
    </source>
</reference>
<feature type="chain" id="PRO_5034258688" description="GH16 domain-containing protein" evidence="1">
    <location>
        <begin position="21"/>
        <end position="396"/>
    </location>
</feature>
<dbReference type="Gene3D" id="2.60.120.200">
    <property type="match status" value="1"/>
</dbReference>
<dbReference type="PANTHER" id="PTHR10963:SF24">
    <property type="entry name" value="GLYCOSIDASE C21B10.07-RELATED"/>
    <property type="match status" value="1"/>
</dbReference>
<dbReference type="InterPro" id="IPR013320">
    <property type="entry name" value="ConA-like_dom_sf"/>
</dbReference>
<dbReference type="PANTHER" id="PTHR10963">
    <property type="entry name" value="GLYCOSYL HYDROLASE-RELATED"/>
    <property type="match status" value="1"/>
</dbReference>
<dbReference type="GO" id="GO:0004553">
    <property type="term" value="F:hydrolase activity, hydrolyzing O-glycosyl compounds"/>
    <property type="evidence" value="ECO:0007669"/>
    <property type="project" value="InterPro"/>
</dbReference>
<feature type="domain" description="GH16" evidence="2">
    <location>
        <begin position="86"/>
        <end position="329"/>
    </location>
</feature>
<dbReference type="InterPro" id="IPR000757">
    <property type="entry name" value="Beta-glucanase-like"/>
</dbReference>
<dbReference type="EMBL" id="CAJMWZ010002047">
    <property type="protein sequence ID" value="CAE6447912.1"/>
    <property type="molecule type" value="Genomic_DNA"/>
</dbReference>